<evidence type="ECO:0000256" key="1">
    <source>
        <dbReference type="SAM" id="MobiDB-lite"/>
    </source>
</evidence>
<evidence type="ECO:0000256" key="2">
    <source>
        <dbReference type="SAM" id="Phobius"/>
    </source>
</evidence>
<dbReference type="HOGENOM" id="CLU_1865478_0_0_1"/>
<dbReference type="Proteomes" id="UP000007129">
    <property type="component" value="Unassembled WGS sequence"/>
</dbReference>
<feature type="region of interest" description="Disordered" evidence="1">
    <location>
        <begin position="87"/>
        <end position="137"/>
    </location>
</feature>
<feature type="transmembrane region" description="Helical" evidence="2">
    <location>
        <begin position="63"/>
        <end position="86"/>
    </location>
</feature>
<dbReference type="EMBL" id="AHHD01000052">
    <property type="protein sequence ID" value="EKG21340.1"/>
    <property type="molecule type" value="Genomic_DNA"/>
</dbReference>
<name>K2SXP9_MACPH</name>
<gene>
    <name evidence="3" type="ORF">MPH_01332</name>
</gene>
<sequence>MHLVRPIADATGVCFSWTLRCSCRRHRSHHPPYLRVCWRCQSLEPHSIPRGILLCAQSLPMMIVIFFFSLLFFTQVASFSAAAMNFPNSRARKRKRPGKKGEKQRRLKSKSRNETQLMRISSPSVDLTRSANIRKQQ</sequence>
<comment type="caution">
    <text evidence="3">The sequence shown here is derived from an EMBL/GenBank/DDBJ whole genome shotgun (WGS) entry which is preliminary data.</text>
</comment>
<keyword evidence="2" id="KW-0472">Membrane</keyword>
<accession>K2SXP9</accession>
<keyword evidence="2" id="KW-1133">Transmembrane helix</keyword>
<keyword evidence="2" id="KW-0812">Transmembrane</keyword>
<feature type="compositionally biased region" description="Basic residues" evidence="1">
    <location>
        <begin position="90"/>
        <end position="110"/>
    </location>
</feature>
<proteinExistence type="predicted"/>
<protein>
    <submittedName>
        <fullName evidence="3">Uncharacterized protein</fullName>
    </submittedName>
</protein>
<evidence type="ECO:0000313" key="3">
    <source>
        <dbReference type="EMBL" id="EKG21340.1"/>
    </source>
</evidence>
<organism evidence="3 4">
    <name type="scientific">Macrophomina phaseolina (strain MS6)</name>
    <name type="common">Charcoal rot fungus</name>
    <dbReference type="NCBI Taxonomy" id="1126212"/>
    <lineage>
        <taxon>Eukaryota</taxon>
        <taxon>Fungi</taxon>
        <taxon>Dikarya</taxon>
        <taxon>Ascomycota</taxon>
        <taxon>Pezizomycotina</taxon>
        <taxon>Dothideomycetes</taxon>
        <taxon>Dothideomycetes incertae sedis</taxon>
        <taxon>Botryosphaeriales</taxon>
        <taxon>Botryosphaeriaceae</taxon>
        <taxon>Macrophomina</taxon>
    </lineage>
</organism>
<dbReference type="InParanoid" id="K2SXP9"/>
<feature type="compositionally biased region" description="Polar residues" evidence="1">
    <location>
        <begin position="114"/>
        <end position="137"/>
    </location>
</feature>
<evidence type="ECO:0000313" key="4">
    <source>
        <dbReference type="Proteomes" id="UP000007129"/>
    </source>
</evidence>
<dbReference type="VEuPathDB" id="FungiDB:MPH_01332"/>
<reference evidence="3 4" key="1">
    <citation type="journal article" date="2012" name="BMC Genomics">
        <title>Tools to kill: Genome of one of the most destructive plant pathogenic fungi Macrophomina phaseolina.</title>
        <authorList>
            <person name="Islam M.S."/>
            <person name="Haque M.S."/>
            <person name="Islam M.M."/>
            <person name="Emdad E.M."/>
            <person name="Halim A."/>
            <person name="Hossen Q.M.M."/>
            <person name="Hossain M.Z."/>
            <person name="Ahmed B."/>
            <person name="Rahim S."/>
            <person name="Rahman M.S."/>
            <person name="Alam M.M."/>
            <person name="Hou S."/>
            <person name="Wan X."/>
            <person name="Saito J.A."/>
            <person name="Alam M."/>
        </authorList>
    </citation>
    <scope>NUCLEOTIDE SEQUENCE [LARGE SCALE GENOMIC DNA]</scope>
    <source>
        <strain evidence="3 4">MS6</strain>
    </source>
</reference>
<dbReference type="AlphaFoldDB" id="K2SXP9"/>